<sequence length="190" mass="21491">MLKRIQDKPSSVLTDQFVLALGGIAVTSKNPQIFYCRDTFDHPTLIENESICDEFAPNLKGRPRKKKPCPQRRDSLNGIKDSNNNSESKAVAKVKCEAKSALPKPKSNNSNCKKGSSEDKSKIAVGEECRADEQAFLVALYKYMKERKTPIERIPYLGFKQSKYPFSHFLVDILEWFGFSGESICTRSLF</sequence>
<dbReference type="GO" id="GO:0000976">
    <property type="term" value="F:transcription cis-regulatory region binding"/>
    <property type="evidence" value="ECO:0007669"/>
    <property type="project" value="TreeGrafter"/>
</dbReference>
<evidence type="ECO:0008006" key="5">
    <source>
        <dbReference type="Google" id="ProtNLM"/>
    </source>
</evidence>
<dbReference type="InterPro" id="IPR051232">
    <property type="entry name" value="ARID/SWI1_ChromRemod"/>
</dbReference>
<dbReference type="GO" id="GO:0006357">
    <property type="term" value="P:regulation of transcription by RNA polymerase II"/>
    <property type="evidence" value="ECO:0007669"/>
    <property type="project" value="TreeGrafter"/>
</dbReference>
<protein>
    <recommendedName>
        <fullName evidence="5">AT-rich interactive domain-containing protein 5B</fullName>
    </recommendedName>
</protein>
<reference evidence="3" key="1">
    <citation type="submission" date="2025-08" db="UniProtKB">
        <authorList>
            <consortium name="Ensembl"/>
        </authorList>
    </citation>
    <scope>IDENTIFICATION</scope>
</reference>
<dbReference type="Proteomes" id="UP000694424">
    <property type="component" value="Unplaced"/>
</dbReference>
<accession>A0A8B9QEJ2</accession>
<dbReference type="AlphaFoldDB" id="A0A8B9QEJ2"/>
<evidence type="ECO:0000313" key="4">
    <source>
        <dbReference type="Proteomes" id="UP000694424"/>
    </source>
</evidence>
<dbReference type="InterPro" id="IPR036431">
    <property type="entry name" value="ARID_dom_sf"/>
</dbReference>
<dbReference type="SUPFAM" id="SSF46774">
    <property type="entry name" value="ARID-like"/>
    <property type="match status" value="1"/>
</dbReference>
<feature type="region of interest" description="Disordered" evidence="2">
    <location>
        <begin position="62"/>
        <end position="90"/>
    </location>
</feature>
<dbReference type="Ensembl" id="ENSAOWT00000027045.1">
    <property type="protein sequence ID" value="ENSAOWP00000023885.1"/>
    <property type="gene ID" value="ENSAOWG00000016123.1"/>
</dbReference>
<keyword evidence="4" id="KW-1185">Reference proteome</keyword>
<name>A0A8B9QEJ2_APTOW</name>
<proteinExistence type="predicted"/>
<dbReference type="PANTHER" id="PTHR13964">
    <property type="entry name" value="RBP-RELATED"/>
    <property type="match status" value="1"/>
</dbReference>
<evidence type="ECO:0000313" key="3">
    <source>
        <dbReference type="Ensembl" id="ENSAOWP00000023885.1"/>
    </source>
</evidence>
<reference evidence="3" key="2">
    <citation type="submission" date="2025-09" db="UniProtKB">
        <authorList>
            <consortium name="Ensembl"/>
        </authorList>
    </citation>
    <scope>IDENTIFICATION</scope>
</reference>
<dbReference type="GO" id="GO:0005634">
    <property type="term" value="C:nucleus"/>
    <property type="evidence" value="ECO:0007669"/>
    <property type="project" value="TreeGrafter"/>
</dbReference>
<keyword evidence="1" id="KW-0539">Nucleus</keyword>
<dbReference type="PANTHER" id="PTHR13964:SF37">
    <property type="entry name" value="AT-RICH INTERACTIVE DOMAIN-CONTAINING PROTEIN 5B"/>
    <property type="match status" value="1"/>
</dbReference>
<organism evidence="3 4">
    <name type="scientific">Apteryx owenii</name>
    <name type="common">Little spotted kiwi</name>
    <dbReference type="NCBI Taxonomy" id="8824"/>
    <lineage>
        <taxon>Eukaryota</taxon>
        <taxon>Metazoa</taxon>
        <taxon>Chordata</taxon>
        <taxon>Craniata</taxon>
        <taxon>Vertebrata</taxon>
        <taxon>Euteleostomi</taxon>
        <taxon>Archelosauria</taxon>
        <taxon>Archosauria</taxon>
        <taxon>Dinosauria</taxon>
        <taxon>Saurischia</taxon>
        <taxon>Theropoda</taxon>
        <taxon>Coelurosauria</taxon>
        <taxon>Aves</taxon>
        <taxon>Palaeognathae</taxon>
        <taxon>Apterygiformes</taxon>
        <taxon>Apterygidae</taxon>
        <taxon>Apteryx</taxon>
    </lineage>
</organism>
<evidence type="ECO:0000256" key="1">
    <source>
        <dbReference type="ARBA" id="ARBA00023242"/>
    </source>
</evidence>
<evidence type="ECO:0000256" key="2">
    <source>
        <dbReference type="SAM" id="MobiDB-lite"/>
    </source>
</evidence>